<evidence type="ECO:0000313" key="2">
    <source>
        <dbReference type="Proteomes" id="UP000887013"/>
    </source>
</evidence>
<gene>
    <name evidence="1" type="ORF">NPIL_669031</name>
</gene>
<reference evidence="1" key="1">
    <citation type="submission" date="2020-08" db="EMBL/GenBank/DDBJ databases">
        <title>Multicomponent nature underlies the extraordinary mechanical properties of spider dragline silk.</title>
        <authorList>
            <person name="Kono N."/>
            <person name="Nakamura H."/>
            <person name="Mori M."/>
            <person name="Yoshida Y."/>
            <person name="Ohtoshi R."/>
            <person name="Malay A.D."/>
            <person name="Moran D.A.P."/>
            <person name="Tomita M."/>
            <person name="Numata K."/>
            <person name="Arakawa K."/>
        </authorList>
    </citation>
    <scope>NUCLEOTIDE SEQUENCE</scope>
</reference>
<keyword evidence="2" id="KW-1185">Reference proteome</keyword>
<comment type="caution">
    <text evidence="1">The sequence shown here is derived from an EMBL/GenBank/DDBJ whole genome shotgun (WGS) entry which is preliminary data.</text>
</comment>
<accession>A0A8X6JRU3</accession>
<protein>
    <submittedName>
        <fullName evidence="1">Uncharacterized protein</fullName>
    </submittedName>
</protein>
<proteinExistence type="predicted"/>
<sequence>MNCADFFYFHHYGERGYLRKWQRSASWANGEGNRQEEIEGFIRDSFLLSSFVGNAPSLCRPRESKAALKAKIMPRMKTHFVSFFLIH</sequence>
<dbReference type="AlphaFoldDB" id="A0A8X6JRU3"/>
<organism evidence="1 2">
    <name type="scientific">Nephila pilipes</name>
    <name type="common">Giant wood spider</name>
    <name type="synonym">Nephila maculata</name>
    <dbReference type="NCBI Taxonomy" id="299642"/>
    <lineage>
        <taxon>Eukaryota</taxon>
        <taxon>Metazoa</taxon>
        <taxon>Ecdysozoa</taxon>
        <taxon>Arthropoda</taxon>
        <taxon>Chelicerata</taxon>
        <taxon>Arachnida</taxon>
        <taxon>Araneae</taxon>
        <taxon>Araneomorphae</taxon>
        <taxon>Entelegynae</taxon>
        <taxon>Araneoidea</taxon>
        <taxon>Nephilidae</taxon>
        <taxon>Nephila</taxon>
    </lineage>
</organism>
<name>A0A8X6JRU3_NEPPI</name>
<evidence type="ECO:0000313" key="1">
    <source>
        <dbReference type="EMBL" id="GFS32547.1"/>
    </source>
</evidence>
<dbReference type="Proteomes" id="UP000887013">
    <property type="component" value="Unassembled WGS sequence"/>
</dbReference>
<dbReference type="EMBL" id="BMAW01042091">
    <property type="protein sequence ID" value="GFS32547.1"/>
    <property type="molecule type" value="Genomic_DNA"/>
</dbReference>